<feature type="repeat" description="ANK" evidence="3">
    <location>
        <begin position="268"/>
        <end position="292"/>
    </location>
</feature>
<dbReference type="Proteomes" id="UP001301958">
    <property type="component" value="Unassembled WGS sequence"/>
</dbReference>
<keyword evidence="2 3" id="KW-0040">ANK repeat</keyword>
<dbReference type="Gene3D" id="1.25.40.20">
    <property type="entry name" value="Ankyrin repeat-containing domain"/>
    <property type="match status" value="1"/>
</dbReference>
<dbReference type="EMBL" id="MU865367">
    <property type="protein sequence ID" value="KAK4225435.1"/>
    <property type="molecule type" value="Genomic_DNA"/>
</dbReference>
<dbReference type="InterPro" id="IPR036770">
    <property type="entry name" value="Ankyrin_rpt-contain_sf"/>
</dbReference>
<keyword evidence="1" id="KW-0677">Repeat</keyword>
<dbReference type="Pfam" id="PF12796">
    <property type="entry name" value="Ank_2"/>
    <property type="match status" value="1"/>
</dbReference>
<dbReference type="PANTHER" id="PTHR24134">
    <property type="entry name" value="ANKYRIN REPEAT-CONTAINING PROTEIN DDB_G0279043"/>
    <property type="match status" value="1"/>
</dbReference>
<evidence type="ECO:0000313" key="5">
    <source>
        <dbReference type="Proteomes" id="UP001301958"/>
    </source>
</evidence>
<evidence type="ECO:0000313" key="4">
    <source>
        <dbReference type="EMBL" id="KAK4225435.1"/>
    </source>
</evidence>
<organism evidence="4 5">
    <name type="scientific">Podospora fimiseda</name>
    <dbReference type="NCBI Taxonomy" id="252190"/>
    <lineage>
        <taxon>Eukaryota</taxon>
        <taxon>Fungi</taxon>
        <taxon>Dikarya</taxon>
        <taxon>Ascomycota</taxon>
        <taxon>Pezizomycotina</taxon>
        <taxon>Sordariomycetes</taxon>
        <taxon>Sordariomycetidae</taxon>
        <taxon>Sordariales</taxon>
        <taxon>Podosporaceae</taxon>
        <taxon>Podospora</taxon>
    </lineage>
</organism>
<reference evidence="4" key="2">
    <citation type="submission" date="2023-05" db="EMBL/GenBank/DDBJ databases">
        <authorList>
            <consortium name="Lawrence Berkeley National Laboratory"/>
            <person name="Steindorff A."/>
            <person name="Hensen N."/>
            <person name="Bonometti L."/>
            <person name="Westerberg I."/>
            <person name="Brannstrom I.O."/>
            <person name="Guillou S."/>
            <person name="Cros-Aarteil S."/>
            <person name="Calhoun S."/>
            <person name="Haridas S."/>
            <person name="Kuo A."/>
            <person name="Mondo S."/>
            <person name="Pangilinan J."/>
            <person name="Riley R."/>
            <person name="Labutti K."/>
            <person name="Andreopoulos B."/>
            <person name="Lipzen A."/>
            <person name="Chen C."/>
            <person name="Yanf M."/>
            <person name="Daum C."/>
            <person name="Ng V."/>
            <person name="Clum A."/>
            <person name="Ohm R."/>
            <person name="Martin F."/>
            <person name="Silar P."/>
            <person name="Natvig D."/>
            <person name="Lalanne C."/>
            <person name="Gautier V."/>
            <person name="Ament-Velasquez S.L."/>
            <person name="Kruys A."/>
            <person name="Hutchinson M.I."/>
            <person name="Powell A.J."/>
            <person name="Barry K."/>
            <person name="Miller A.N."/>
            <person name="Grigoriev I.V."/>
            <person name="Debuchy R."/>
            <person name="Gladieux P."/>
            <person name="Thoren M.H."/>
            <person name="Johannesson H."/>
        </authorList>
    </citation>
    <scope>NUCLEOTIDE SEQUENCE</scope>
    <source>
        <strain evidence="4">CBS 990.96</strain>
    </source>
</reference>
<dbReference type="InterPro" id="IPR036047">
    <property type="entry name" value="F-box-like_dom_sf"/>
</dbReference>
<dbReference type="InterPro" id="IPR002110">
    <property type="entry name" value="Ankyrin_rpt"/>
</dbReference>
<sequence length="292" mass="33579">MDASTPPRDHLSRLPDELLLIISDHLKNKMEHLYRLVQVSHRFNSIFSRRMLDRALHVPKLAMQIIFHATEAGNHDMLKYALERGANPNCVYHSPILRSRYLNAVPPDRPRKTICPGLLGLQDNYRQALRVEGYSDGICHSSYQADLDRIFRRRAELGLFQDPTSNFQYQYMAIKFMHHMDGRKLREKESEVAEIREAASQTKDIRRRMVGNRPWQWFPIHIAAQRGDNVAVDMLLRFGANVNALSSGLCDCDSPVRLRAYCGQPLWTPLHVAICHGQIDTISLLLEQGASR</sequence>
<evidence type="ECO:0000256" key="3">
    <source>
        <dbReference type="PROSITE-ProRule" id="PRU00023"/>
    </source>
</evidence>
<proteinExistence type="predicted"/>
<gene>
    <name evidence="4" type="ORF">QBC38DRAFT_421326</name>
</gene>
<dbReference type="PROSITE" id="PS50088">
    <property type="entry name" value="ANK_REPEAT"/>
    <property type="match status" value="2"/>
</dbReference>
<feature type="repeat" description="ANK" evidence="3">
    <location>
        <begin position="219"/>
        <end position="247"/>
    </location>
</feature>
<comment type="caution">
    <text evidence="4">The sequence shown here is derived from an EMBL/GenBank/DDBJ whole genome shotgun (WGS) entry which is preliminary data.</text>
</comment>
<accession>A0AAN7BL42</accession>
<evidence type="ECO:0000256" key="2">
    <source>
        <dbReference type="ARBA" id="ARBA00023043"/>
    </source>
</evidence>
<dbReference type="SUPFAM" id="SSF81383">
    <property type="entry name" value="F-box domain"/>
    <property type="match status" value="1"/>
</dbReference>
<dbReference type="PROSITE" id="PS50297">
    <property type="entry name" value="ANK_REP_REGION"/>
    <property type="match status" value="2"/>
</dbReference>
<keyword evidence="5" id="KW-1185">Reference proteome</keyword>
<name>A0AAN7BL42_9PEZI</name>
<dbReference type="SUPFAM" id="SSF48403">
    <property type="entry name" value="Ankyrin repeat"/>
    <property type="match status" value="1"/>
</dbReference>
<evidence type="ECO:0000256" key="1">
    <source>
        <dbReference type="ARBA" id="ARBA00022737"/>
    </source>
</evidence>
<protein>
    <submittedName>
        <fullName evidence="4">Uncharacterized protein</fullName>
    </submittedName>
</protein>
<reference evidence="4" key="1">
    <citation type="journal article" date="2023" name="Mol. Phylogenet. Evol.">
        <title>Genome-scale phylogeny and comparative genomics of the fungal order Sordariales.</title>
        <authorList>
            <person name="Hensen N."/>
            <person name="Bonometti L."/>
            <person name="Westerberg I."/>
            <person name="Brannstrom I.O."/>
            <person name="Guillou S."/>
            <person name="Cros-Aarteil S."/>
            <person name="Calhoun S."/>
            <person name="Haridas S."/>
            <person name="Kuo A."/>
            <person name="Mondo S."/>
            <person name="Pangilinan J."/>
            <person name="Riley R."/>
            <person name="LaButti K."/>
            <person name="Andreopoulos B."/>
            <person name="Lipzen A."/>
            <person name="Chen C."/>
            <person name="Yan M."/>
            <person name="Daum C."/>
            <person name="Ng V."/>
            <person name="Clum A."/>
            <person name="Steindorff A."/>
            <person name="Ohm R.A."/>
            <person name="Martin F."/>
            <person name="Silar P."/>
            <person name="Natvig D.O."/>
            <person name="Lalanne C."/>
            <person name="Gautier V."/>
            <person name="Ament-Velasquez S.L."/>
            <person name="Kruys A."/>
            <person name="Hutchinson M.I."/>
            <person name="Powell A.J."/>
            <person name="Barry K."/>
            <person name="Miller A.N."/>
            <person name="Grigoriev I.V."/>
            <person name="Debuchy R."/>
            <person name="Gladieux P."/>
            <person name="Hiltunen Thoren M."/>
            <person name="Johannesson H."/>
        </authorList>
    </citation>
    <scope>NUCLEOTIDE SEQUENCE</scope>
    <source>
        <strain evidence="4">CBS 990.96</strain>
    </source>
</reference>
<dbReference type="PANTHER" id="PTHR24134:SF9">
    <property type="entry name" value="ANKYRIN REPEAT AND SOCS BOX PROTEIN 8"/>
    <property type="match status" value="1"/>
</dbReference>
<dbReference type="SMART" id="SM00248">
    <property type="entry name" value="ANK"/>
    <property type="match status" value="3"/>
</dbReference>
<dbReference type="AlphaFoldDB" id="A0AAN7BL42"/>